<dbReference type="Pfam" id="PF16889">
    <property type="entry name" value="Hepar_II_III_N"/>
    <property type="match status" value="1"/>
</dbReference>
<dbReference type="PANTHER" id="PTHR39210">
    <property type="entry name" value="HEPARIN-SULFATE LYASE"/>
    <property type="match status" value="1"/>
</dbReference>
<dbReference type="GO" id="GO:0016829">
    <property type="term" value="F:lyase activity"/>
    <property type="evidence" value="ECO:0007669"/>
    <property type="project" value="UniProtKB-KW"/>
</dbReference>
<dbReference type="GO" id="GO:0042597">
    <property type="term" value="C:periplasmic space"/>
    <property type="evidence" value="ECO:0007669"/>
    <property type="project" value="UniProtKB-SubCell"/>
</dbReference>
<dbReference type="EMBL" id="SHKW01000001">
    <property type="protein sequence ID" value="RZU38925.1"/>
    <property type="molecule type" value="Genomic_DNA"/>
</dbReference>
<reference evidence="7 8" key="1">
    <citation type="submission" date="2019-02" db="EMBL/GenBank/DDBJ databases">
        <title>Genomic Encyclopedia of Archaeal and Bacterial Type Strains, Phase II (KMG-II): from individual species to whole genera.</title>
        <authorList>
            <person name="Goeker M."/>
        </authorList>
    </citation>
    <scope>NUCLEOTIDE SEQUENCE [LARGE SCALE GENOMIC DNA]</scope>
    <source>
        <strain evidence="7 8">DSM 18101</strain>
    </source>
</reference>
<dbReference type="Pfam" id="PF07940">
    <property type="entry name" value="Hepar_II_III_C"/>
    <property type="match status" value="1"/>
</dbReference>
<comment type="subcellular location">
    <subcellularLocation>
        <location evidence="1">Periplasm</location>
    </subcellularLocation>
</comment>
<keyword evidence="2" id="KW-0732">Signal</keyword>
<comment type="caution">
    <text evidence="7">The sequence shown here is derived from an EMBL/GenBank/DDBJ whole genome shotgun (WGS) entry which is preliminary data.</text>
</comment>
<dbReference type="InterPro" id="IPR008929">
    <property type="entry name" value="Chondroitin_lyas"/>
</dbReference>
<keyword evidence="4" id="KW-0456">Lyase</keyword>
<evidence type="ECO:0000256" key="3">
    <source>
        <dbReference type="ARBA" id="ARBA00022764"/>
    </source>
</evidence>
<evidence type="ECO:0000259" key="6">
    <source>
        <dbReference type="Pfam" id="PF16889"/>
    </source>
</evidence>
<keyword evidence="8" id="KW-1185">Reference proteome</keyword>
<evidence type="ECO:0000256" key="4">
    <source>
        <dbReference type="ARBA" id="ARBA00023239"/>
    </source>
</evidence>
<evidence type="ECO:0000313" key="8">
    <source>
        <dbReference type="Proteomes" id="UP000292958"/>
    </source>
</evidence>
<evidence type="ECO:0000256" key="1">
    <source>
        <dbReference type="ARBA" id="ARBA00004418"/>
    </source>
</evidence>
<dbReference type="Proteomes" id="UP000292958">
    <property type="component" value="Unassembled WGS sequence"/>
</dbReference>
<accession>A0A4Q7YQA5</accession>
<evidence type="ECO:0000313" key="7">
    <source>
        <dbReference type="EMBL" id="RZU38925.1"/>
    </source>
</evidence>
<feature type="domain" description="Heparin-sulfate lyase N-terminal" evidence="6">
    <location>
        <begin position="230"/>
        <end position="343"/>
    </location>
</feature>
<dbReference type="PANTHER" id="PTHR39210:SF1">
    <property type="entry name" value="HEPARIN-SULFATE LYASE"/>
    <property type="match status" value="1"/>
</dbReference>
<dbReference type="SUPFAM" id="SSF48230">
    <property type="entry name" value="Chondroitin AC/alginate lyase"/>
    <property type="match status" value="1"/>
</dbReference>
<dbReference type="OrthoDB" id="7335480at2"/>
<dbReference type="Gene3D" id="2.70.98.70">
    <property type="match status" value="1"/>
</dbReference>
<evidence type="ECO:0000256" key="2">
    <source>
        <dbReference type="ARBA" id="ARBA00022729"/>
    </source>
</evidence>
<dbReference type="Gene3D" id="1.50.10.100">
    <property type="entry name" value="Chondroitin AC/alginate lyase"/>
    <property type="match status" value="1"/>
</dbReference>
<protein>
    <submittedName>
        <fullName evidence="7">Heparinase II/III-like protein</fullName>
    </submittedName>
</protein>
<dbReference type="InterPro" id="IPR012480">
    <property type="entry name" value="Hepar_II_III_C"/>
</dbReference>
<evidence type="ECO:0000259" key="5">
    <source>
        <dbReference type="Pfam" id="PF07940"/>
    </source>
</evidence>
<feature type="domain" description="Heparinase II/III-like C-terminal" evidence="5">
    <location>
        <begin position="368"/>
        <end position="591"/>
    </location>
</feature>
<proteinExistence type="predicted"/>
<name>A0A4Q7YQA5_9BACT</name>
<sequence>MKIDTDEAVKTSNSYLFAPVLRGADTTPLPDFAATVASPSVGRYWRTLKHLRSSQLFYLVRHRILNRNELSRWPEAHVTVRTCPTLKMAEWQPVLARQIIQAGNVRFLEPAIEAPEQVPWWKKEISRREIYHANYCDFLNVDLVGPEDSKLLQRATRIALSWCDQNPRGTEIGWGRFFLSLRIVNWLKYLVRNAAGAERIGDGAQIERVLASLRVQILSLESRLERELLANHLLKNAKALVFAGALLEAPESDRWRGLGQQILREQIAEQILPDGGHIERSPMYHAWILDDLLDIQCLFETCPPDAPECALEVSQCINSMTRYLSQIIHPDGEIPLLNDSQLDVTRPTTQILSDAGAPMADSSQSGIEVKAMHDTGYAIIRDTTARSFLIFDCGPLGPDYQPGHGHSDVLSYELTLHGKRVIVDTGVSSYEQSPERYYERSTAAHNTVRVDGSEQAEIWGGFRVGRRPAVSSIGCGEIAGCQFVRGTHFGYKHLDVVHSRTIIRLNGDSWVFVDTLSGKGSHKVESFIHLHPAIRLFPCTEMQMSSSDMMTPRWVLEFDGLRYLFLVLGNGMMTQTQAWYSPGFAIRLPQSVIHWTSEGKLPVRMLYAVVPESTPPIRVAQLTGRRGIELNHVFVPLQ</sequence>
<dbReference type="InterPro" id="IPR031680">
    <property type="entry name" value="Hepar_II_III_N"/>
</dbReference>
<gene>
    <name evidence="7" type="ORF">BDD14_0234</name>
</gene>
<keyword evidence="3" id="KW-0574">Periplasm</keyword>
<dbReference type="RefSeq" id="WP_130417210.1">
    <property type="nucleotide sequence ID" value="NZ_SHKW01000001.1"/>
</dbReference>
<organism evidence="7 8">
    <name type="scientific">Edaphobacter modestus</name>
    <dbReference type="NCBI Taxonomy" id="388466"/>
    <lineage>
        <taxon>Bacteria</taxon>
        <taxon>Pseudomonadati</taxon>
        <taxon>Acidobacteriota</taxon>
        <taxon>Terriglobia</taxon>
        <taxon>Terriglobales</taxon>
        <taxon>Acidobacteriaceae</taxon>
        <taxon>Edaphobacter</taxon>
    </lineage>
</organism>
<dbReference type="AlphaFoldDB" id="A0A4Q7YQA5"/>